<keyword evidence="3" id="KW-0949">S-adenosyl-L-methionine</keyword>
<accession>D0LHU2</accession>
<sequence>MHLPTLIETAWRARAPLRETAELDAYRLFHGWGEGYPGLGIDRYGSLATIEYRTHVKEQLDDIADAVLALHPFTAVVARPKRGRPQVLRGHLSEQPVRASEYGLRYLIDALRPGNPGLYLDARPARAWLREHSRDRRVMNLFAFTGSLGIAAAAGGARVLHVDSAKRSLAVCRDNHALNELRIDERDLMRVNIYQHLRRKATERQRFGGIIIDPPPLSGLALRSDRTPGERGVFGLAPVAARMLEPGGWLLCLFHHDERPHQALEAALVGACEIALEPIWRATSGADFPEPDPQRKLRLSAFARVA</sequence>
<protein>
    <recommendedName>
        <fullName evidence="4">S-adenosylmethionine-dependent methyltransferase domain-containing protein</fullName>
    </recommendedName>
</protein>
<evidence type="ECO:0000256" key="3">
    <source>
        <dbReference type="ARBA" id="ARBA00022691"/>
    </source>
</evidence>
<dbReference type="InterPro" id="IPR029063">
    <property type="entry name" value="SAM-dependent_MTases_sf"/>
</dbReference>
<dbReference type="RefSeq" id="WP_012827379.1">
    <property type="nucleotide sequence ID" value="NC_013440.1"/>
</dbReference>
<keyword evidence="6" id="KW-1185">Reference proteome</keyword>
<dbReference type="Pfam" id="PF10672">
    <property type="entry name" value="Methyltrans_SAM"/>
    <property type="match status" value="1"/>
</dbReference>
<dbReference type="EMBL" id="CP001804">
    <property type="protein sequence ID" value="ACY14771.1"/>
    <property type="molecule type" value="Genomic_DNA"/>
</dbReference>
<dbReference type="KEGG" id="hoh:Hoch_2228"/>
<dbReference type="PANTHER" id="PTHR43042:SF3">
    <property type="entry name" value="RIBOSOMAL RNA LARGE SUBUNIT METHYLTRANSFERASE YWBD-RELATED"/>
    <property type="match status" value="1"/>
</dbReference>
<dbReference type="Gene3D" id="3.30.750.80">
    <property type="entry name" value="RNA methyltransferase domain (HRMD) like"/>
    <property type="match status" value="1"/>
</dbReference>
<dbReference type="InterPro" id="IPR019614">
    <property type="entry name" value="SAM-dep_methyl-trfase"/>
</dbReference>
<organism evidence="5 6">
    <name type="scientific">Haliangium ochraceum (strain DSM 14365 / JCM 11303 / SMP-2)</name>
    <dbReference type="NCBI Taxonomy" id="502025"/>
    <lineage>
        <taxon>Bacteria</taxon>
        <taxon>Pseudomonadati</taxon>
        <taxon>Myxococcota</taxon>
        <taxon>Polyangia</taxon>
        <taxon>Haliangiales</taxon>
        <taxon>Kofleriaceae</taxon>
        <taxon>Haliangium</taxon>
    </lineage>
</organism>
<dbReference type="GO" id="GO:0008168">
    <property type="term" value="F:methyltransferase activity"/>
    <property type="evidence" value="ECO:0007669"/>
    <property type="project" value="UniProtKB-KW"/>
</dbReference>
<dbReference type="eggNOG" id="COG1092">
    <property type="taxonomic scope" value="Bacteria"/>
</dbReference>
<evidence type="ECO:0000256" key="2">
    <source>
        <dbReference type="ARBA" id="ARBA00022679"/>
    </source>
</evidence>
<dbReference type="OrthoDB" id="9805492at2"/>
<dbReference type="SUPFAM" id="SSF53335">
    <property type="entry name" value="S-adenosyl-L-methionine-dependent methyltransferases"/>
    <property type="match status" value="1"/>
</dbReference>
<evidence type="ECO:0000256" key="1">
    <source>
        <dbReference type="ARBA" id="ARBA00022603"/>
    </source>
</evidence>
<dbReference type="STRING" id="502025.Hoch_2228"/>
<name>D0LHU2_HALO1</name>
<reference evidence="5 6" key="1">
    <citation type="journal article" date="2010" name="Stand. Genomic Sci.">
        <title>Complete genome sequence of Haliangium ochraceum type strain (SMP-2).</title>
        <authorList>
            <consortium name="US DOE Joint Genome Institute (JGI-PGF)"/>
            <person name="Ivanova N."/>
            <person name="Daum C."/>
            <person name="Lang E."/>
            <person name="Abt B."/>
            <person name="Kopitz M."/>
            <person name="Saunders E."/>
            <person name="Lapidus A."/>
            <person name="Lucas S."/>
            <person name="Glavina Del Rio T."/>
            <person name="Nolan M."/>
            <person name="Tice H."/>
            <person name="Copeland A."/>
            <person name="Cheng J.F."/>
            <person name="Chen F."/>
            <person name="Bruce D."/>
            <person name="Goodwin L."/>
            <person name="Pitluck S."/>
            <person name="Mavromatis K."/>
            <person name="Pati A."/>
            <person name="Mikhailova N."/>
            <person name="Chen A."/>
            <person name="Palaniappan K."/>
            <person name="Land M."/>
            <person name="Hauser L."/>
            <person name="Chang Y.J."/>
            <person name="Jeffries C.D."/>
            <person name="Detter J.C."/>
            <person name="Brettin T."/>
            <person name="Rohde M."/>
            <person name="Goker M."/>
            <person name="Bristow J."/>
            <person name="Markowitz V."/>
            <person name="Eisen J.A."/>
            <person name="Hugenholtz P."/>
            <person name="Kyrpides N.C."/>
            <person name="Klenk H.P."/>
        </authorList>
    </citation>
    <scope>NUCLEOTIDE SEQUENCE [LARGE SCALE GENOMIC DNA]</scope>
    <source>
        <strain evidence="6">DSM 14365 / CIP 107738 / JCM 11303 / AJ 13395 / SMP-2</strain>
    </source>
</reference>
<proteinExistence type="predicted"/>
<keyword evidence="1" id="KW-0489">Methyltransferase</keyword>
<dbReference type="GO" id="GO:0032259">
    <property type="term" value="P:methylation"/>
    <property type="evidence" value="ECO:0007669"/>
    <property type="project" value="UniProtKB-KW"/>
</dbReference>
<dbReference type="PANTHER" id="PTHR43042">
    <property type="entry name" value="SAM-DEPENDENT METHYLTRANSFERASE"/>
    <property type="match status" value="1"/>
</dbReference>
<keyword evidence="2" id="KW-0808">Transferase</keyword>
<evidence type="ECO:0000313" key="5">
    <source>
        <dbReference type="EMBL" id="ACY14771.1"/>
    </source>
</evidence>
<evidence type="ECO:0000259" key="4">
    <source>
        <dbReference type="Pfam" id="PF10672"/>
    </source>
</evidence>
<dbReference type="HOGENOM" id="CLU_014042_1_1_7"/>
<dbReference type="Proteomes" id="UP000001880">
    <property type="component" value="Chromosome"/>
</dbReference>
<evidence type="ECO:0000313" key="6">
    <source>
        <dbReference type="Proteomes" id="UP000001880"/>
    </source>
</evidence>
<gene>
    <name evidence="5" type="ordered locus">Hoch_2228</name>
</gene>
<dbReference type="Gene3D" id="3.40.50.150">
    <property type="entry name" value="Vaccinia Virus protein VP39"/>
    <property type="match status" value="1"/>
</dbReference>
<feature type="domain" description="S-adenosylmethionine-dependent methyltransferase" evidence="4">
    <location>
        <begin position="81"/>
        <end position="297"/>
    </location>
</feature>
<dbReference type="AlphaFoldDB" id="D0LHU2"/>